<dbReference type="CDD" id="cd00143">
    <property type="entry name" value="PP2Cc"/>
    <property type="match status" value="1"/>
</dbReference>
<dbReference type="Gene3D" id="3.60.40.10">
    <property type="entry name" value="PPM-type phosphatase domain"/>
    <property type="match status" value="1"/>
</dbReference>
<sequence>MTETIRYSASTHQGVVRAENQDAYLCRPDLQIFAVADGAGGHDDGQWAAQRVIDSLASLPADLRPSELLQRIRHRLTMAHEQLKMEALRRDSQKGMASTIVVLILTEEYFACLWLGDSRIYMMRDGELIQLTKDHSHTQALVDAGLLRVEEMELHPQANVIIKAIGAGSQPLMIDKCTGPLLPYDRFLLCSDGLTKSVNDSNILKCLETGVNSADLLVKTALQNHARDNVTAIVVSIEDEEKWPSNNDI</sequence>
<name>A0ABT3QD88_9PROT</name>
<dbReference type="RefSeq" id="WP_086555166.1">
    <property type="nucleotide sequence ID" value="NZ_JAERKX010000004.1"/>
</dbReference>
<evidence type="ECO:0000313" key="3">
    <source>
        <dbReference type="Proteomes" id="UP001301152"/>
    </source>
</evidence>
<comment type="caution">
    <text evidence="2">The sequence shown here is derived from an EMBL/GenBank/DDBJ whole genome shotgun (WGS) entry which is preliminary data.</text>
</comment>
<dbReference type="SUPFAM" id="SSF81606">
    <property type="entry name" value="PP2C-like"/>
    <property type="match status" value="1"/>
</dbReference>
<dbReference type="InterPro" id="IPR001932">
    <property type="entry name" value="PPM-type_phosphatase-like_dom"/>
</dbReference>
<protein>
    <submittedName>
        <fullName evidence="2">Protein phosphatase 2C domain-containing protein</fullName>
    </submittedName>
</protein>
<dbReference type="SMART" id="SM00332">
    <property type="entry name" value="PP2Cc"/>
    <property type="match status" value="1"/>
</dbReference>
<proteinExistence type="predicted"/>
<organism evidence="2 3">
    <name type="scientific">Acetobacter thailandicus</name>
    <dbReference type="NCBI Taxonomy" id="1502842"/>
    <lineage>
        <taxon>Bacteria</taxon>
        <taxon>Pseudomonadati</taxon>
        <taxon>Pseudomonadota</taxon>
        <taxon>Alphaproteobacteria</taxon>
        <taxon>Acetobacterales</taxon>
        <taxon>Acetobacteraceae</taxon>
        <taxon>Acetobacter</taxon>
    </lineage>
</organism>
<dbReference type="SMART" id="SM00331">
    <property type="entry name" value="PP2C_SIG"/>
    <property type="match status" value="1"/>
</dbReference>
<evidence type="ECO:0000313" key="2">
    <source>
        <dbReference type="EMBL" id="MCX2563226.1"/>
    </source>
</evidence>
<dbReference type="Pfam" id="PF13672">
    <property type="entry name" value="PP2C_2"/>
    <property type="match status" value="1"/>
</dbReference>
<dbReference type="EMBL" id="JAPIUZ010000001">
    <property type="protein sequence ID" value="MCX2563226.1"/>
    <property type="molecule type" value="Genomic_DNA"/>
</dbReference>
<dbReference type="InterPro" id="IPR015655">
    <property type="entry name" value="PP2C"/>
</dbReference>
<dbReference type="InterPro" id="IPR036457">
    <property type="entry name" value="PPM-type-like_dom_sf"/>
</dbReference>
<dbReference type="Proteomes" id="UP001301152">
    <property type="component" value="Unassembled WGS sequence"/>
</dbReference>
<gene>
    <name evidence="2" type="ORF">OQ497_04510</name>
</gene>
<dbReference type="PROSITE" id="PS51746">
    <property type="entry name" value="PPM_2"/>
    <property type="match status" value="1"/>
</dbReference>
<evidence type="ECO:0000259" key="1">
    <source>
        <dbReference type="PROSITE" id="PS51746"/>
    </source>
</evidence>
<feature type="domain" description="PPM-type phosphatase" evidence="1">
    <location>
        <begin position="6"/>
        <end position="237"/>
    </location>
</feature>
<reference evidence="2 3" key="1">
    <citation type="submission" date="2022-11" db="EMBL/GenBank/DDBJ databases">
        <title>Genome sequencing of Acetobacter type strain.</title>
        <authorList>
            <person name="Heo J."/>
            <person name="Lee D."/>
            <person name="Han B.-H."/>
            <person name="Hong S.-B."/>
            <person name="Kwon S.-W."/>
        </authorList>
    </citation>
    <scope>NUCLEOTIDE SEQUENCE [LARGE SCALE GENOMIC DNA]</scope>
    <source>
        <strain evidence="2 3">KACC 21253</strain>
    </source>
</reference>
<dbReference type="PANTHER" id="PTHR47992">
    <property type="entry name" value="PROTEIN PHOSPHATASE"/>
    <property type="match status" value="1"/>
</dbReference>
<keyword evidence="3" id="KW-1185">Reference proteome</keyword>
<accession>A0ABT3QD88</accession>